<sequence>MYQLLFRIILEISELWLRATRGCLLRQRLMPVRLLPEPSISRGEPRGGESGGVQRRPQGSTSPALPPQNFLL</sequence>
<evidence type="ECO:0000256" key="1">
    <source>
        <dbReference type="SAM" id="MobiDB-lite"/>
    </source>
</evidence>
<organism evidence="2 3">
    <name type="scientific">Amblyomma americanum</name>
    <name type="common">Lone star tick</name>
    <dbReference type="NCBI Taxonomy" id="6943"/>
    <lineage>
        <taxon>Eukaryota</taxon>
        <taxon>Metazoa</taxon>
        <taxon>Ecdysozoa</taxon>
        <taxon>Arthropoda</taxon>
        <taxon>Chelicerata</taxon>
        <taxon>Arachnida</taxon>
        <taxon>Acari</taxon>
        <taxon>Parasitiformes</taxon>
        <taxon>Ixodida</taxon>
        <taxon>Ixodoidea</taxon>
        <taxon>Ixodidae</taxon>
        <taxon>Amblyomminae</taxon>
        <taxon>Amblyomma</taxon>
    </lineage>
</organism>
<evidence type="ECO:0000313" key="3">
    <source>
        <dbReference type="Proteomes" id="UP001321473"/>
    </source>
</evidence>
<name>A0AAQ4DWS9_AMBAM</name>
<dbReference type="EMBL" id="JARKHS020025880">
    <property type="protein sequence ID" value="KAK8766919.1"/>
    <property type="molecule type" value="Genomic_DNA"/>
</dbReference>
<dbReference type="AlphaFoldDB" id="A0AAQ4DWS9"/>
<keyword evidence="3" id="KW-1185">Reference proteome</keyword>
<feature type="region of interest" description="Disordered" evidence="1">
    <location>
        <begin position="36"/>
        <end position="72"/>
    </location>
</feature>
<protein>
    <submittedName>
        <fullName evidence="2">Uncharacterized protein</fullName>
    </submittedName>
</protein>
<proteinExistence type="predicted"/>
<dbReference type="Proteomes" id="UP001321473">
    <property type="component" value="Unassembled WGS sequence"/>
</dbReference>
<gene>
    <name evidence="2" type="ORF">V5799_006303</name>
</gene>
<reference evidence="2 3" key="1">
    <citation type="journal article" date="2023" name="Arcadia Sci">
        <title>De novo assembly of a long-read Amblyomma americanum tick genome.</title>
        <authorList>
            <person name="Chou S."/>
            <person name="Poskanzer K.E."/>
            <person name="Rollins M."/>
            <person name="Thuy-Boun P.S."/>
        </authorList>
    </citation>
    <scope>NUCLEOTIDE SEQUENCE [LARGE SCALE GENOMIC DNA]</scope>
    <source>
        <strain evidence="2">F_SG_1</strain>
        <tissue evidence="2">Salivary glands</tissue>
    </source>
</reference>
<accession>A0AAQ4DWS9</accession>
<evidence type="ECO:0000313" key="2">
    <source>
        <dbReference type="EMBL" id="KAK8766919.1"/>
    </source>
</evidence>
<comment type="caution">
    <text evidence="2">The sequence shown here is derived from an EMBL/GenBank/DDBJ whole genome shotgun (WGS) entry which is preliminary data.</text>
</comment>